<dbReference type="RefSeq" id="WP_196276219.1">
    <property type="nucleotide sequence ID" value="NZ_JADQDC010000008.1"/>
</dbReference>
<comment type="caution">
    <text evidence="1">The sequence shown here is derived from an EMBL/GenBank/DDBJ whole genome shotgun (WGS) entry which is preliminary data.</text>
</comment>
<name>A0ABS0HI18_9SPHN</name>
<protein>
    <submittedName>
        <fullName evidence="1">Uncharacterized protein</fullName>
    </submittedName>
</protein>
<sequence>MDNRQADLFAQDDAERNKLSDAERQVIEKRLLETLERLEAAPVFCWKNPLDAVHEENRFERYSKMLGDTGTALWARFDREMDRLYATQEED</sequence>
<keyword evidence="2" id="KW-1185">Reference proteome</keyword>
<gene>
    <name evidence="1" type="ORF">I2488_12905</name>
</gene>
<reference evidence="1 2" key="1">
    <citation type="submission" date="2020-11" db="EMBL/GenBank/DDBJ databases">
        <title>The genome sequence of Novosphingobium sp. 1Y9A.</title>
        <authorList>
            <person name="Liu Y."/>
        </authorList>
    </citation>
    <scope>NUCLEOTIDE SEQUENCE [LARGE SCALE GENOMIC DNA]</scope>
    <source>
        <strain evidence="1 2">1Y9A</strain>
    </source>
</reference>
<dbReference type="Proteomes" id="UP000600799">
    <property type="component" value="Unassembled WGS sequence"/>
</dbReference>
<organism evidence="1 2">
    <name type="scientific">Novosphingobium jiangmenense</name>
    <dbReference type="NCBI Taxonomy" id="2791981"/>
    <lineage>
        <taxon>Bacteria</taxon>
        <taxon>Pseudomonadati</taxon>
        <taxon>Pseudomonadota</taxon>
        <taxon>Alphaproteobacteria</taxon>
        <taxon>Sphingomonadales</taxon>
        <taxon>Sphingomonadaceae</taxon>
        <taxon>Novosphingobium</taxon>
    </lineage>
</organism>
<accession>A0ABS0HI18</accession>
<dbReference type="EMBL" id="JADQDC010000008">
    <property type="protein sequence ID" value="MBF9151908.1"/>
    <property type="molecule type" value="Genomic_DNA"/>
</dbReference>
<evidence type="ECO:0000313" key="2">
    <source>
        <dbReference type="Proteomes" id="UP000600799"/>
    </source>
</evidence>
<proteinExistence type="predicted"/>
<evidence type="ECO:0000313" key="1">
    <source>
        <dbReference type="EMBL" id="MBF9151908.1"/>
    </source>
</evidence>